<comment type="caution">
    <text evidence="1">The sequence shown here is derived from an EMBL/GenBank/DDBJ whole genome shotgun (WGS) entry which is preliminary data.</text>
</comment>
<name>A0A0F9CSC9_9ZZZZ</name>
<sequence>MTSAIADLDTLVSNNWVKTNIT</sequence>
<evidence type="ECO:0000313" key="1">
    <source>
        <dbReference type="EMBL" id="KKK99461.1"/>
    </source>
</evidence>
<organism evidence="1">
    <name type="scientific">marine sediment metagenome</name>
    <dbReference type="NCBI Taxonomy" id="412755"/>
    <lineage>
        <taxon>unclassified sequences</taxon>
        <taxon>metagenomes</taxon>
        <taxon>ecological metagenomes</taxon>
    </lineage>
</organism>
<reference evidence="1" key="1">
    <citation type="journal article" date="2015" name="Nature">
        <title>Complex archaea that bridge the gap between prokaryotes and eukaryotes.</title>
        <authorList>
            <person name="Spang A."/>
            <person name="Saw J.H."/>
            <person name="Jorgensen S.L."/>
            <person name="Zaremba-Niedzwiedzka K."/>
            <person name="Martijn J."/>
            <person name="Lind A.E."/>
            <person name="van Eijk R."/>
            <person name="Schleper C."/>
            <person name="Guy L."/>
            <person name="Ettema T.J."/>
        </authorList>
    </citation>
    <scope>NUCLEOTIDE SEQUENCE</scope>
</reference>
<dbReference type="EMBL" id="LAZR01045195">
    <property type="protein sequence ID" value="KKK99461.1"/>
    <property type="molecule type" value="Genomic_DNA"/>
</dbReference>
<accession>A0A0F9CSC9</accession>
<dbReference type="AlphaFoldDB" id="A0A0F9CSC9"/>
<feature type="non-terminal residue" evidence="1">
    <location>
        <position position="22"/>
    </location>
</feature>
<protein>
    <submittedName>
        <fullName evidence="1">Uncharacterized protein</fullName>
    </submittedName>
</protein>
<gene>
    <name evidence="1" type="ORF">LCGC14_2632550</name>
</gene>
<proteinExistence type="predicted"/>